<evidence type="ECO:0000313" key="1">
    <source>
        <dbReference type="EMBL" id="MDZ5084312.1"/>
    </source>
</evidence>
<proteinExistence type="predicted"/>
<dbReference type="Proteomes" id="UP001289645">
    <property type="component" value="Unassembled WGS sequence"/>
</dbReference>
<name>A0ACC6MBM1_MYCPF</name>
<dbReference type="EMBL" id="JAOXLN010000002">
    <property type="protein sequence ID" value="MDZ5084312.1"/>
    <property type="molecule type" value="Genomic_DNA"/>
</dbReference>
<protein>
    <submittedName>
        <fullName evidence="1">SDR family NAD(P)-dependent oxidoreductase</fullName>
    </submittedName>
</protein>
<gene>
    <name evidence="1" type="ORF">OHX15_02845</name>
</gene>
<sequence>MNDVQRYGPWALVTGASDGIGRALSQHLAAQGLNVVLVARWRDALATLAADLSAAHSVQTNVLAVDLADPAGVTVVEEQTRTMDIGIVVLAAGFGTTGTVLETSADEESALVAVNVTAVMRLAHTFASRLVSRGTGALVLFGSIVGWQGVPGQANYAASKAYVQSLAEGLHGELRPFGVDVLAVAPGPVGSGFGPRAGLDLGSATSPDTVARSTLAALGRRRTVVPGLQGTFLTAALRPLPRRLRSAILSRVIAGMRLRSSASRPAAEQTLGCRHGG</sequence>
<evidence type="ECO:0000313" key="2">
    <source>
        <dbReference type="Proteomes" id="UP001289645"/>
    </source>
</evidence>
<organism evidence="1 2">
    <name type="scientific">Mycolicibacterium parafortuitum</name>
    <name type="common">Mycobacterium parafortuitum</name>
    <dbReference type="NCBI Taxonomy" id="39692"/>
    <lineage>
        <taxon>Bacteria</taxon>
        <taxon>Bacillati</taxon>
        <taxon>Actinomycetota</taxon>
        <taxon>Actinomycetes</taxon>
        <taxon>Mycobacteriales</taxon>
        <taxon>Mycobacteriaceae</taxon>
        <taxon>Mycolicibacterium</taxon>
    </lineage>
</organism>
<reference evidence="1 2" key="1">
    <citation type="journal article" date="2021" name="Chemosphere">
        <title>Bioballs carrying a syntrophic Rhodococcus and Mycolicibacterium consortium for simultaneous sorption and biodegradation of fuel oil in contaminated freshwater.</title>
        <authorList>
            <person name="Naloka K."/>
            <person name="Polrit D."/>
            <person name="Muangchinda C."/>
            <person name="Thoetkiattikul H."/>
            <person name="Pinyakong O."/>
        </authorList>
    </citation>
    <scope>NUCLEOTIDE SEQUENCE [LARGE SCALE GENOMIC DNA]</scope>
    <source>
        <strain evidence="1 2">J101</strain>
    </source>
</reference>
<accession>A0ACC6MBM1</accession>
<comment type="caution">
    <text evidence="1">The sequence shown here is derived from an EMBL/GenBank/DDBJ whole genome shotgun (WGS) entry which is preliminary data.</text>
</comment>
<keyword evidence="2" id="KW-1185">Reference proteome</keyword>